<evidence type="ECO:0008006" key="3">
    <source>
        <dbReference type="Google" id="ProtNLM"/>
    </source>
</evidence>
<dbReference type="NCBIfam" id="TIGR03757">
    <property type="entry name" value="conj_TIGR03757"/>
    <property type="match status" value="1"/>
</dbReference>
<organism evidence="1 2">
    <name type="scientific">Yersinia enterocolitica serotype O:8 / biotype 1B (strain NCTC 13174 / 8081)</name>
    <dbReference type="NCBI Taxonomy" id="393305"/>
    <lineage>
        <taxon>Bacteria</taxon>
        <taxon>Pseudomonadati</taxon>
        <taxon>Pseudomonadota</taxon>
        <taxon>Gammaproteobacteria</taxon>
        <taxon>Enterobacterales</taxon>
        <taxon>Yersiniaceae</taxon>
        <taxon>Yersinia</taxon>
    </lineage>
</organism>
<gene>
    <name evidence="1" type="ordered locus">YE3468</name>
</gene>
<dbReference type="Pfam" id="PF07511">
    <property type="entry name" value="DUF1525"/>
    <property type="match status" value="1"/>
</dbReference>
<dbReference type="KEGG" id="yen:YE3468"/>
<dbReference type="EMBL" id="AM286415">
    <property type="protein sequence ID" value="CAL13490.1"/>
    <property type="molecule type" value="Genomic_DNA"/>
</dbReference>
<evidence type="ECO:0000313" key="1">
    <source>
        <dbReference type="EMBL" id="CAL13490.1"/>
    </source>
</evidence>
<sequence length="117" mass="13176">MPIELSIPTALIPYLSYPPISRLFILMLQTVCKGGIFGSLPTNPVQAEKQVRKLLASPTFKLQQQQLAAAYQGIMKAWSLGLEKYPAVVFDDQWVVYGTTDIDVATQQFTIWRETNQ</sequence>
<name>A1JPZ0_YERE8</name>
<dbReference type="InterPro" id="IPR011090">
    <property type="entry name" value="Integr_conj_element_PFL4709"/>
</dbReference>
<accession>A1JPZ0</accession>
<dbReference type="PATRIC" id="fig|393305.7.peg.3682"/>
<dbReference type="OrthoDB" id="8448784at2"/>
<reference evidence="1 2" key="1">
    <citation type="journal article" date="2006" name="PLoS Genet.">
        <title>The complete genome sequence and comparative genome analysis of the high pathogenicity Yersinia enterocolitica strain 8081.</title>
        <authorList>
            <person name="Thomson N.R."/>
            <person name="Howard S."/>
            <person name="Wren B.W."/>
            <person name="Holden M.T.G."/>
            <person name="Crossman L."/>
            <person name="Challis G.L."/>
            <person name="Churcher C."/>
            <person name="Mungall K."/>
            <person name="Brooks K."/>
            <person name="Chillingworth T."/>
            <person name="Feltwell T."/>
            <person name="Abdellah Z."/>
            <person name="Hauser H."/>
            <person name="Jagels K."/>
            <person name="Maddison M."/>
            <person name="Moule S."/>
            <person name="Sanders M."/>
            <person name="Whitehead S."/>
            <person name="Quail M.A."/>
            <person name="Dougan G."/>
            <person name="Parkhill J."/>
            <person name="Prentice M.B."/>
        </authorList>
    </citation>
    <scope>NUCLEOTIDE SEQUENCE [LARGE SCALE GENOMIC DNA]</scope>
    <source>
        <strain evidence="2">NCTC 13174 / 8081</strain>
    </source>
</reference>
<dbReference type="HOGENOM" id="CLU_126563_0_0_6"/>
<proteinExistence type="predicted"/>
<evidence type="ECO:0000313" key="2">
    <source>
        <dbReference type="Proteomes" id="UP000000642"/>
    </source>
</evidence>
<dbReference type="AlphaFoldDB" id="A1JPZ0"/>
<protein>
    <recommendedName>
        <fullName evidence="3">Integrating conjugative element protein, PFL_4709 family</fullName>
    </recommendedName>
</protein>
<dbReference type="eggNOG" id="ENOG5032VQJ">
    <property type="taxonomic scope" value="Bacteria"/>
</dbReference>
<dbReference type="Proteomes" id="UP000000642">
    <property type="component" value="Chromosome"/>
</dbReference>